<dbReference type="PANTHER" id="PTHR47827">
    <property type="entry name" value="AHD DOMAIN-CONTAINING PROTEIN"/>
    <property type="match status" value="1"/>
</dbReference>
<reference evidence="4" key="1">
    <citation type="submission" date="2022-03" db="EMBL/GenBank/DDBJ databases">
        <authorList>
            <person name="Martin H S."/>
        </authorList>
    </citation>
    <scope>NUCLEOTIDE SEQUENCE</scope>
</reference>
<dbReference type="InterPro" id="IPR052790">
    <property type="entry name" value="YEATS_domain"/>
</dbReference>
<sequence length="335" mass="37890">MLIAHVIHTPRASRTPPRYHQQPSCIFACIRRTTNVIRHRTGSGGFITSWKMTEALPRQHDKPMCVRVCLEVGHACEPRRSPTGRALALDWRVWVRGAGGRDISPFVHKVVFHLHPPSAFVYPKRVLQEPPYEIQESGCTSIEIPIHVYLKCSSKPKKIRLRYSLRLENNSLTSSESKCVYYDFDNPSEQLCTALMEGGGEIIARKGCSRGRHEDLFVLLSDTEEKLKNGKGKRYKFIEPIRRAAPAKSRAKTYVIEEICSKCGDSEFKKQLRSVEMTDDEITRVSKLYLALTSYEKSVDALILPPISDPIYTLPELPASLKGALASVEGDYTMQ</sequence>
<dbReference type="Pfam" id="PF03366">
    <property type="entry name" value="YEATS"/>
    <property type="match status" value="1"/>
</dbReference>
<evidence type="ECO:0000256" key="1">
    <source>
        <dbReference type="ARBA" id="ARBA00023242"/>
    </source>
</evidence>
<keyword evidence="5" id="KW-1185">Reference proteome</keyword>
<dbReference type="Gene3D" id="2.60.40.1970">
    <property type="entry name" value="YEATS domain"/>
    <property type="match status" value="1"/>
</dbReference>
<evidence type="ECO:0000313" key="5">
    <source>
        <dbReference type="Proteomes" id="UP000837857"/>
    </source>
</evidence>
<gene>
    <name evidence="4" type="ORF">IPOD504_LOCUS6653</name>
</gene>
<keyword evidence="1 2" id="KW-0539">Nucleus</keyword>
<feature type="domain" description="YEATS" evidence="3">
    <location>
        <begin position="60"/>
        <end position="198"/>
    </location>
</feature>
<dbReference type="CDD" id="cd16906">
    <property type="entry name" value="YEATS_AF-9_like"/>
    <property type="match status" value="1"/>
</dbReference>
<evidence type="ECO:0000313" key="4">
    <source>
        <dbReference type="EMBL" id="CAH2049172.1"/>
    </source>
</evidence>
<dbReference type="PANTHER" id="PTHR47827:SF3">
    <property type="entry name" value="AF-9 ANC1 HOMOLOGY DOMAIN-CONTAINING PROTEIN"/>
    <property type="match status" value="1"/>
</dbReference>
<dbReference type="Proteomes" id="UP000837857">
    <property type="component" value="Chromosome 19"/>
</dbReference>
<protein>
    <recommendedName>
        <fullName evidence="3">YEATS domain-containing protein</fullName>
    </recommendedName>
</protein>
<dbReference type="EMBL" id="OW152831">
    <property type="protein sequence ID" value="CAH2049172.1"/>
    <property type="molecule type" value="Genomic_DNA"/>
</dbReference>
<dbReference type="InterPro" id="IPR038704">
    <property type="entry name" value="YEAST_sf"/>
</dbReference>
<name>A0ABN8I5N2_9NEOP</name>
<accession>A0ABN8I5N2</accession>
<feature type="non-terminal residue" evidence="4">
    <location>
        <position position="335"/>
    </location>
</feature>
<proteinExistence type="predicted"/>
<dbReference type="InterPro" id="IPR055129">
    <property type="entry name" value="YEATS_dom"/>
</dbReference>
<evidence type="ECO:0000259" key="3">
    <source>
        <dbReference type="PROSITE" id="PS51037"/>
    </source>
</evidence>
<evidence type="ECO:0000256" key="2">
    <source>
        <dbReference type="PROSITE-ProRule" id="PRU00376"/>
    </source>
</evidence>
<organism evidence="4 5">
    <name type="scientific">Iphiclides podalirius</name>
    <name type="common">scarce swallowtail</name>
    <dbReference type="NCBI Taxonomy" id="110791"/>
    <lineage>
        <taxon>Eukaryota</taxon>
        <taxon>Metazoa</taxon>
        <taxon>Ecdysozoa</taxon>
        <taxon>Arthropoda</taxon>
        <taxon>Hexapoda</taxon>
        <taxon>Insecta</taxon>
        <taxon>Pterygota</taxon>
        <taxon>Neoptera</taxon>
        <taxon>Endopterygota</taxon>
        <taxon>Lepidoptera</taxon>
        <taxon>Glossata</taxon>
        <taxon>Ditrysia</taxon>
        <taxon>Papilionoidea</taxon>
        <taxon>Papilionidae</taxon>
        <taxon>Papilioninae</taxon>
        <taxon>Iphiclides</taxon>
    </lineage>
</organism>
<comment type="subcellular location">
    <subcellularLocation>
        <location evidence="2">Nucleus</location>
    </subcellularLocation>
</comment>
<dbReference type="PROSITE" id="PS51037">
    <property type="entry name" value="YEATS"/>
    <property type="match status" value="1"/>
</dbReference>